<protein>
    <submittedName>
        <fullName evidence="1">Uncharacterized protein</fullName>
    </submittedName>
</protein>
<gene>
    <name evidence="1" type="ORF">TSPGSL018_16319</name>
</gene>
<accession>A0A061S514</accession>
<reference evidence="1" key="1">
    <citation type="submission" date="2014-05" db="EMBL/GenBank/DDBJ databases">
        <title>The transcriptome of the halophilic microalga Tetraselmis sp. GSL018 isolated from the Great Salt Lake, Utah.</title>
        <authorList>
            <person name="Jinkerson R.E."/>
            <person name="D'Adamo S."/>
            <person name="Posewitz M.C."/>
        </authorList>
    </citation>
    <scope>NUCLEOTIDE SEQUENCE</scope>
    <source>
        <strain evidence="1">GSL018</strain>
    </source>
</reference>
<dbReference type="EMBL" id="GBEZ01007481">
    <property type="protein sequence ID" value="JAC77985.1"/>
    <property type="molecule type" value="Transcribed_RNA"/>
</dbReference>
<dbReference type="AlphaFoldDB" id="A0A061S514"/>
<sequence>SSPCPTGADSGAKRGSSRCCSLAAAAADADGRFSCWCCCGRSLWGDRLLISVHCKLLPCPLLLTHSANTVKEELEGTISPGFGGLPNKCGFERGTI</sequence>
<organism evidence="1">
    <name type="scientific">Tetraselmis sp. GSL018</name>
    <dbReference type="NCBI Taxonomy" id="582737"/>
    <lineage>
        <taxon>Eukaryota</taxon>
        <taxon>Viridiplantae</taxon>
        <taxon>Chlorophyta</taxon>
        <taxon>core chlorophytes</taxon>
        <taxon>Chlorodendrophyceae</taxon>
        <taxon>Chlorodendrales</taxon>
        <taxon>Chlorodendraceae</taxon>
        <taxon>Tetraselmis</taxon>
    </lineage>
</organism>
<proteinExistence type="predicted"/>
<feature type="non-terminal residue" evidence="1">
    <location>
        <position position="96"/>
    </location>
</feature>
<evidence type="ECO:0000313" key="1">
    <source>
        <dbReference type="EMBL" id="JAC77985.1"/>
    </source>
</evidence>
<name>A0A061S514_9CHLO</name>
<feature type="non-terminal residue" evidence="1">
    <location>
        <position position="1"/>
    </location>
</feature>